<comment type="subcellular location">
    <subcellularLocation>
        <location evidence="11">Cell inner membrane</location>
        <topology evidence="11">Multi-pass membrane protein</topology>
    </subcellularLocation>
    <subcellularLocation>
        <location evidence="1">Cell membrane</location>
        <topology evidence="1">Multi-pass membrane protein</topology>
    </subcellularLocation>
</comment>
<evidence type="ECO:0000256" key="8">
    <source>
        <dbReference type="ARBA" id="ARBA00022989"/>
    </source>
</evidence>
<dbReference type="GO" id="GO:0015774">
    <property type="term" value="P:polysaccharide transport"/>
    <property type="evidence" value="ECO:0007669"/>
    <property type="project" value="UniProtKB-KW"/>
</dbReference>
<evidence type="ECO:0000256" key="6">
    <source>
        <dbReference type="ARBA" id="ARBA00022692"/>
    </source>
</evidence>
<keyword evidence="10 11" id="KW-0472">Membrane</keyword>
<evidence type="ECO:0000313" key="14">
    <source>
        <dbReference type="Proteomes" id="UP000198844"/>
    </source>
</evidence>
<dbReference type="SUPFAM" id="SSF48452">
    <property type="entry name" value="TPR-like"/>
    <property type="match status" value="1"/>
</dbReference>
<dbReference type="InterPro" id="IPR000412">
    <property type="entry name" value="ABC_2_transport"/>
</dbReference>
<comment type="similarity">
    <text evidence="2 11">Belongs to the ABC-2 integral membrane protein family.</text>
</comment>
<evidence type="ECO:0000256" key="5">
    <source>
        <dbReference type="ARBA" id="ARBA00022597"/>
    </source>
</evidence>
<feature type="transmembrane region" description="Helical" evidence="11">
    <location>
        <begin position="293"/>
        <end position="311"/>
    </location>
</feature>
<dbReference type="InterPro" id="IPR047817">
    <property type="entry name" value="ABC2_TM_bact-type"/>
</dbReference>
<comment type="caution">
    <text evidence="11">Lacks conserved residue(s) required for the propagation of feature annotation.</text>
</comment>
<feature type="transmembrane region" description="Helical" evidence="11">
    <location>
        <begin position="206"/>
        <end position="227"/>
    </location>
</feature>
<keyword evidence="5" id="KW-0762">Sugar transport</keyword>
<name>A0A1I7EMG7_9BURK</name>
<evidence type="ECO:0000256" key="10">
    <source>
        <dbReference type="ARBA" id="ARBA00023136"/>
    </source>
</evidence>
<evidence type="ECO:0000256" key="11">
    <source>
        <dbReference type="RuleBase" id="RU361157"/>
    </source>
</evidence>
<gene>
    <name evidence="13" type="ORF">SAMN05192563_103287</name>
</gene>
<dbReference type="GO" id="GO:0043190">
    <property type="term" value="C:ATP-binding cassette (ABC) transporter complex"/>
    <property type="evidence" value="ECO:0007669"/>
    <property type="project" value="InterPro"/>
</dbReference>
<evidence type="ECO:0000256" key="3">
    <source>
        <dbReference type="ARBA" id="ARBA00022448"/>
    </source>
</evidence>
<dbReference type="AlphaFoldDB" id="A0A1I7EMG7"/>
<evidence type="ECO:0000256" key="9">
    <source>
        <dbReference type="ARBA" id="ARBA00023047"/>
    </source>
</evidence>
<evidence type="ECO:0000256" key="4">
    <source>
        <dbReference type="ARBA" id="ARBA00022475"/>
    </source>
</evidence>
<evidence type="ECO:0000256" key="7">
    <source>
        <dbReference type="ARBA" id="ARBA00022903"/>
    </source>
</evidence>
<evidence type="ECO:0000256" key="1">
    <source>
        <dbReference type="ARBA" id="ARBA00004651"/>
    </source>
</evidence>
<feature type="transmembrane region" description="Helical" evidence="11">
    <location>
        <begin position="239"/>
        <end position="257"/>
    </location>
</feature>
<organism evidence="13 14">
    <name type="scientific">Paraburkholderia aspalathi</name>
    <dbReference type="NCBI Taxonomy" id="1324617"/>
    <lineage>
        <taxon>Bacteria</taxon>
        <taxon>Pseudomonadati</taxon>
        <taxon>Pseudomonadota</taxon>
        <taxon>Betaproteobacteria</taxon>
        <taxon>Burkholderiales</taxon>
        <taxon>Burkholderiaceae</taxon>
        <taxon>Paraburkholderia</taxon>
    </lineage>
</organism>
<dbReference type="Gene3D" id="1.25.40.10">
    <property type="entry name" value="Tetratricopeptide repeat domain"/>
    <property type="match status" value="1"/>
</dbReference>
<dbReference type="PROSITE" id="PS51012">
    <property type="entry name" value="ABC_TM2"/>
    <property type="match status" value="1"/>
</dbReference>
<accession>A0A1I7EMG7</accession>
<protein>
    <recommendedName>
        <fullName evidence="11">Transport permease protein</fullName>
    </recommendedName>
</protein>
<reference evidence="13 14" key="1">
    <citation type="submission" date="2016-10" db="EMBL/GenBank/DDBJ databases">
        <authorList>
            <person name="de Groot N.N."/>
        </authorList>
    </citation>
    <scope>NUCLEOTIDE SEQUENCE [LARGE SCALE GENOMIC DNA]</scope>
    <source>
        <strain evidence="13 14">LMG 27731</strain>
    </source>
</reference>
<proteinExistence type="inferred from homology"/>
<dbReference type="GO" id="GO:0015920">
    <property type="term" value="P:lipopolysaccharide transport"/>
    <property type="evidence" value="ECO:0007669"/>
    <property type="project" value="TreeGrafter"/>
</dbReference>
<dbReference type="InterPro" id="IPR013525">
    <property type="entry name" value="ABC2_TM"/>
</dbReference>
<dbReference type="PANTHER" id="PTHR30413:SF10">
    <property type="entry name" value="CAPSULE POLYSACCHARIDE EXPORT INNER-MEMBRANE PROTEIN CTRC"/>
    <property type="match status" value="1"/>
</dbReference>
<keyword evidence="6 11" id="KW-0812">Transmembrane</keyword>
<sequence>MSGMKDVANVLAEIHSMVQARAYDSAVNLATQLIQHSEEHAAVFRARSGALASAGRMAEARNDAARCLELEPDNLDYVIHAASLAVEVGRPHEAIGLLKDRIGDMGDGSAERVLSGACAASGEFRRALHYAEIALERQPRHSEFRAHRDGLQRQIGRQMQVVRRAASVVAPTVRPPASALRMQGRVLYALVLREIAGQYERSRLGYLWAIIEPIVHLMVLGLFFSLLNHATAPLGHNLYLFYLTGLLPFFMIIHTGSKVMHGLSANRSLLLLPPIKALDILLARGLLSLLTELLVAILILGIFNLLGISAVPQDSLLTLGALLLAWFFGVSLGIFMAMLGELFESWEMIWSQITRVMYFCSGIFYVAEKMPPQIRAVLIWNPVLQCIELLRSGFYSGFAPPWLQPGYVLLAAMVLLAGGGALLHLFSRHIGAEE</sequence>
<dbReference type="Pfam" id="PF01061">
    <property type="entry name" value="ABC2_membrane"/>
    <property type="match status" value="1"/>
</dbReference>
<evidence type="ECO:0000259" key="12">
    <source>
        <dbReference type="PROSITE" id="PS51012"/>
    </source>
</evidence>
<keyword evidence="8 11" id="KW-1133">Transmembrane helix</keyword>
<keyword evidence="9" id="KW-0625">Polysaccharide transport</keyword>
<dbReference type="OrthoDB" id="9814458at2"/>
<evidence type="ECO:0000313" key="13">
    <source>
        <dbReference type="EMBL" id="SFU25112.1"/>
    </source>
</evidence>
<dbReference type="PRINTS" id="PR00164">
    <property type="entry name" value="ABC2TRNSPORT"/>
</dbReference>
<keyword evidence="4 11" id="KW-1003">Cell membrane</keyword>
<keyword evidence="7" id="KW-0972">Capsule biogenesis/degradation</keyword>
<feature type="transmembrane region" description="Helical" evidence="11">
    <location>
        <begin position="406"/>
        <end position="426"/>
    </location>
</feature>
<dbReference type="EMBL" id="FPBH01000032">
    <property type="protein sequence ID" value="SFU25112.1"/>
    <property type="molecule type" value="Genomic_DNA"/>
</dbReference>
<evidence type="ECO:0000256" key="2">
    <source>
        <dbReference type="ARBA" id="ARBA00007783"/>
    </source>
</evidence>
<dbReference type="PANTHER" id="PTHR30413">
    <property type="entry name" value="INNER MEMBRANE TRANSPORT PERMEASE"/>
    <property type="match status" value="1"/>
</dbReference>
<feature type="domain" description="ABC transmembrane type-2" evidence="12">
    <location>
        <begin position="204"/>
        <end position="426"/>
    </location>
</feature>
<dbReference type="Proteomes" id="UP000198844">
    <property type="component" value="Unassembled WGS sequence"/>
</dbReference>
<dbReference type="InterPro" id="IPR011990">
    <property type="entry name" value="TPR-like_helical_dom_sf"/>
</dbReference>
<dbReference type="GO" id="GO:0140359">
    <property type="term" value="F:ABC-type transporter activity"/>
    <property type="evidence" value="ECO:0007669"/>
    <property type="project" value="InterPro"/>
</dbReference>
<feature type="transmembrane region" description="Helical" evidence="11">
    <location>
        <begin position="323"/>
        <end position="343"/>
    </location>
</feature>
<keyword evidence="3 11" id="KW-0813">Transport</keyword>